<dbReference type="OrthoDB" id="10399925at2759"/>
<dbReference type="Proteomes" id="UP000186922">
    <property type="component" value="Unassembled WGS sequence"/>
</dbReference>
<name>A0A1D1W699_RAMVA</name>
<evidence type="ECO:0000313" key="3">
    <source>
        <dbReference type="Proteomes" id="UP000186922"/>
    </source>
</evidence>
<gene>
    <name evidence="2" type="primary">RvY_18576-1</name>
    <name evidence="2" type="synonym">RvY_18576.1</name>
    <name evidence="2" type="ORF">RvY_18576</name>
</gene>
<organism evidence="2 3">
    <name type="scientific">Ramazzottius varieornatus</name>
    <name type="common">Water bear</name>
    <name type="synonym">Tardigrade</name>
    <dbReference type="NCBI Taxonomy" id="947166"/>
    <lineage>
        <taxon>Eukaryota</taxon>
        <taxon>Metazoa</taxon>
        <taxon>Ecdysozoa</taxon>
        <taxon>Tardigrada</taxon>
        <taxon>Eutardigrada</taxon>
        <taxon>Parachela</taxon>
        <taxon>Hypsibioidea</taxon>
        <taxon>Ramazzottiidae</taxon>
        <taxon>Ramazzottius</taxon>
    </lineage>
</organism>
<proteinExistence type="predicted"/>
<keyword evidence="1" id="KW-0812">Transmembrane</keyword>
<sequence>MGSGFLGTVKTLLVSIALIWTLFVLYELREAFTDPAAKEKARQRLINDLQHFSQTSKTFFEQGKNALYILTTSYKLQLHVFADNAIAFVQDMTQGSFLEELVGMPAAKVEHYDL</sequence>
<comment type="caution">
    <text evidence="2">The sequence shown here is derived from an EMBL/GenBank/DDBJ whole genome shotgun (WGS) entry which is preliminary data.</text>
</comment>
<accession>A0A1D1W699</accession>
<reference evidence="2 3" key="1">
    <citation type="journal article" date="2016" name="Nat. Commun.">
        <title>Extremotolerant tardigrade genome and improved radiotolerance of human cultured cells by tardigrade-unique protein.</title>
        <authorList>
            <person name="Hashimoto T."/>
            <person name="Horikawa D.D."/>
            <person name="Saito Y."/>
            <person name="Kuwahara H."/>
            <person name="Kozuka-Hata H."/>
            <person name="Shin-I T."/>
            <person name="Minakuchi Y."/>
            <person name="Ohishi K."/>
            <person name="Motoyama A."/>
            <person name="Aizu T."/>
            <person name="Enomoto A."/>
            <person name="Kondo K."/>
            <person name="Tanaka S."/>
            <person name="Hara Y."/>
            <person name="Koshikawa S."/>
            <person name="Sagara H."/>
            <person name="Miura T."/>
            <person name="Yokobori S."/>
            <person name="Miyagawa K."/>
            <person name="Suzuki Y."/>
            <person name="Kubo T."/>
            <person name="Oyama M."/>
            <person name="Kohara Y."/>
            <person name="Fujiyama A."/>
            <person name="Arakawa K."/>
            <person name="Katayama T."/>
            <person name="Toyoda A."/>
            <person name="Kunieda T."/>
        </authorList>
    </citation>
    <scope>NUCLEOTIDE SEQUENCE [LARGE SCALE GENOMIC DNA]</scope>
    <source>
        <strain evidence="2 3">YOKOZUNA-1</strain>
    </source>
</reference>
<evidence type="ECO:0000313" key="2">
    <source>
        <dbReference type="EMBL" id="GAV08960.1"/>
    </source>
</evidence>
<protein>
    <submittedName>
        <fullName evidence="2">Uncharacterized protein</fullName>
    </submittedName>
</protein>
<keyword evidence="1" id="KW-0472">Membrane</keyword>
<evidence type="ECO:0000256" key="1">
    <source>
        <dbReference type="SAM" id="Phobius"/>
    </source>
</evidence>
<keyword evidence="1" id="KW-1133">Transmembrane helix</keyword>
<keyword evidence="3" id="KW-1185">Reference proteome</keyword>
<dbReference type="AlphaFoldDB" id="A0A1D1W699"/>
<dbReference type="EMBL" id="BDGG01000019">
    <property type="protein sequence ID" value="GAV08960.1"/>
    <property type="molecule type" value="Genomic_DNA"/>
</dbReference>
<feature type="transmembrane region" description="Helical" evidence="1">
    <location>
        <begin position="12"/>
        <end position="28"/>
    </location>
</feature>